<sequence>MSPLDNGAESDSSLSDQEDTAREKFVERGEKAAASESHRNRKHAPGALKNGERQDKSGNHNSTNNASERYPERKGTGKSAGAAK</sequence>
<name>A0AAD4BAW1_BOLED</name>
<feature type="region of interest" description="Disordered" evidence="1">
    <location>
        <begin position="1"/>
        <end position="84"/>
    </location>
</feature>
<dbReference type="Proteomes" id="UP001194468">
    <property type="component" value="Unassembled WGS sequence"/>
</dbReference>
<reference evidence="2" key="2">
    <citation type="journal article" date="2020" name="Nat. Commun.">
        <title>Large-scale genome sequencing of mycorrhizal fungi provides insights into the early evolution of symbiotic traits.</title>
        <authorList>
            <person name="Miyauchi S."/>
            <person name="Kiss E."/>
            <person name="Kuo A."/>
            <person name="Drula E."/>
            <person name="Kohler A."/>
            <person name="Sanchez-Garcia M."/>
            <person name="Morin E."/>
            <person name="Andreopoulos B."/>
            <person name="Barry K.W."/>
            <person name="Bonito G."/>
            <person name="Buee M."/>
            <person name="Carver A."/>
            <person name="Chen C."/>
            <person name="Cichocki N."/>
            <person name="Clum A."/>
            <person name="Culley D."/>
            <person name="Crous P.W."/>
            <person name="Fauchery L."/>
            <person name="Girlanda M."/>
            <person name="Hayes R.D."/>
            <person name="Keri Z."/>
            <person name="LaButti K."/>
            <person name="Lipzen A."/>
            <person name="Lombard V."/>
            <person name="Magnuson J."/>
            <person name="Maillard F."/>
            <person name="Murat C."/>
            <person name="Nolan M."/>
            <person name="Ohm R.A."/>
            <person name="Pangilinan J."/>
            <person name="Pereira M.F."/>
            <person name="Perotto S."/>
            <person name="Peter M."/>
            <person name="Pfister S."/>
            <person name="Riley R."/>
            <person name="Sitrit Y."/>
            <person name="Stielow J.B."/>
            <person name="Szollosi G."/>
            <person name="Zifcakova L."/>
            <person name="Stursova M."/>
            <person name="Spatafora J.W."/>
            <person name="Tedersoo L."/>
            <person name="Vaario L.M."/>
            <person name="Yamada A."/>
            <person name="Yan M."/>
            <person name="Wang P."/>
            <person name="Xu J."/>
            <person name="Bruns T."/>
            <person name="Baldrian P."/>
            <person name="Vilgalys R."/>
            <person name="Dunand C."/>
            <person name="Henrissat B."/>
            <person name="Grigoriev I.V."/>
            <person name="Hibbett D."/>
            <person name="Nagy L.G."/>
            <person name="Martin F.M."/>
        </authorList>
    </citation>
    <scope>NUCLEOTIDE SEQUENCE</scope>
    <source>
        <strain evidence="2">BED1</strain>
    </source>
</reference>
<feature type="compositionally biased region" description="Basic and acidic residues" evidence="1">
    <location>
        <begin position="19"/>
        <end position="38"/>
    </location>
</feature>
<reference evidence="2" key="1">
    <citation type="submission" date="2019-10" db="EMBL/GenBank/DDBJ databases">
        <authorList>
            <consortium name="DOE Joint Genome Institute"/>
            <person name="Kuo A."/>
            <person name="Miyauchi S."/>
            <person name="Kiss E."/>
            <person name="Drula E."/>
            <person name="Kohler A."/>
            <person name="Sanchez-Garcia M."/>
            <person name="Andreopoulos B."/>
            <person name="Barry K.W."/>
            <person name="Bonito G."/>
            <person name="Buee M."/>
            <person name="Carver A."/>
            <person name="Chen C."/>
            <person name="Cichocki N."/>
            <person name="Clum A."/>
            <person name="Culley D."/>
            <person name="Crous P.W."/>
            <person name="Fauchery L."/>
            <person name="Girlanda M."/>
            <person name="Hayes R."/>
            <person name="Keri Z."/>
            <person name="LaButti K."/>
            <person name="Lipzen A."/>
            <person name="Lombard V."/>
            <person name="Magnuson J."/>
            <person name="Maillard F."/>
            <person name="Morin E."/>
            <person name="Murat C."/>
            <person name="Nolan M."/>
            <person name="Ohm R."/>
            <person name="Pangilinan J."/>
            <person name="Pereira M."/>
            <person name="Perotto S."/>
            <person name="Peter M."/>
            <person name="Riley R."/>
            <person name="Sitrit Y."/>
            <person name="Stielow B."/>
            <person name="Szollosi G."/>
            <person name="Zifcakova L."/>
            <person name="Stursova M."/>
            <person name="Spatafora J.W."/>
            <person name="Tedersoo L."/>
            <person name="Vaario L.-M."/>
            <person name="Yamada A."/>
            <person name="Yan M."/>
            <person name="Wang P."/>
            <person name="Xu J."/>
            <person name="Bruns T."/>
            <person name="Baldrian P."/>
            <person name="Vilgalys R."/>
            <person name="Henrissat B."/>
            <person name="Grigoriev I.V."/>
            <person name="Hibbett D."/>
            <person name="Nagy L.G."/>
            <person name="Martin F.M."/>
        </authorList>
    </citation>
    <scope>NUCLEOTIDE SEQUENCE</scope>
    <source>
        <strain evidence="2">BED1</strain>
    </source>
</reference>
<keyword evidence="3" id="KW-1185">Reference proteome</keyword>
<evidence type="ECO:0000313" key="2">
    <source>
        <dbReference type="EMBL" id="KAF8415317.1"/>
    </source>
</evidence>
<protein>
    <submittedName>
        <fullName evidence="2">Uncharacterized protein</fullName>
    </submittedName>
</protein>
<proteinExistence type="predicted"/>
<evidence type="ECO:0000313" key="3">
    <source>
        <dbReference type="Proteomes" id="UP001194468"/>
    </source>
</evidence>
<dbReference type="AlphaFoldDB" id="A0AAD4BAW1"/>
<dbReference type="EMBL" id="WHUW01000343">
    <property type="protein sequence ID" value="KAF8415317.1"/>
    <property type="molecule type" value="Genomic_DNA"/>
</dbReference>
<accession>A0AAD4BAW1</accession>
<comment type="caution">
    <text evidence="2">The sequence shown here is derived from an EMBL/GenBank/DDBJ whole genome shotgun (WGS) entry which is preliminary data.</text>
</comment>
<organism evidence="2 3">
    <name type="scientific">Boletus edulis BED1</name>
    <dbReference type="NCBI Taxonomy" id="1328754"/>
    <lineage>
        <taxon>Eukaryota</taxon>
        <taxon>Fungi</taxon>
        <taxon>Dikarya</taxon>
        <taxon>Basidiomycota</taxon>
        <taxon>Agaricomycotina</taxon>
        <taxon>Agaricomycetes</taxon>
        <taxon>Agaricomycetidae</taxon>
        <taxon>Boletales</taxon>
        <taxon>Boletineae</taxon>
        <taxon>Boletaceae</taxon>
        <taxon>Boletoideae</taxon>
        <taxon>Boletus</taxon>
    </lineage>
</organism>
<evidence type="ECO:0000256" key="1">
    <source>
        <dbReference type="SAM" id="MobiDB-lite"/>
    </source>
</evidence>
<gene>
    <name evidence="2" type="ORF">L210DRAFT_2729050</name>
</gene>